<evidence type="ECO:0000313" key="4">
    <source>
        <dbReference type="EMBL" id="CAF3952639.1"/>
    </source>
</evidence>
<organism evidence="1 5">
    <name type="scientific">Didymodactylos carnosus</name>
    <dbReference type="NCBI Taxonomy" id="1234261"/>
    <lineage>
        <taxon>Eukaryota</taxon>
        <taxon>Metazoa</taxon>
        <taxon>Spiralia</taxon>
        <taxon>Gnathifera</taxon>
        <taxon>Rotifera</taxon>
        <taxon>Eurotatoria</taxon>
        <taxon>Bdelloidea</taxon>
        <taxon>Philodinida</taxon>
        <taxon>Philodinidae</taxon>
        <taxon>Didymodactylos</taxon>
    </lineage>
</organism>
<evidence type="ECO:0000313" key="3">
    <source>
        <dbReference type="EMBL" id="CAF3604781.1"/>
    </source>
</evidence>
<sequence length="104" mass="11222">MTNCASCVSRRRSDNIFDPIDTTTTTTVLPQNNIVQQSANIDITVGNCNHNTSANVIKSSQDLSTIQPPTASLTNVTTKGSMNFVTRISKIILRKRAPKNSANG</sequence>
<name>A0A813TU71_9BILA</name>
<dbReference type="Proteomes" id="UP000682733">
    <property type="component" value="Unassembled WGS sequence"/>
</dbReference>
<dbReference type="AlphaFoldDB" id="A0A813TU71"/>
<gene>
    <name evidence="1" type="ORF">GPM918_LOCUS4419</name>
    <name evidence="2" type="ORF">OVA965_LOCUS21492</name>
    <name evidence="3" type="ORF">SRO942_LOCUS4420</name>
    <name evidence="4" type="ORF">TMI583_LOCUS22145</name>
</gene>
<dbReference type="EMBL" id="CAJOBC010000592">
    <property type="protein sequence ID" value="CAF3604781.1"/>
    <property type="molecule type" value="Genomic_DNA"/>
</dbReference>
<dbReference type="Proteomes" id="UP000681722">
    <property type="component" value="Unassembled WGS sequence"/>
</dbReference>
<proteinExistence type="predicted"/>
<accession>A0A813TU71</accession>
<evidence type="ECO:0000313" key="2">
    <source>
        <dbReference type="EMBL" id="CAF1148697.1"/>
    </source>
</evidence>
<comment type="caution">
    <text evidence="1">The sequence shown here is derived from an EMBL/GenBank/DDBJ whole genome shotgun (WGS) entry which is preliminary data.</text>
</comment>
<reference evidence="1" key="1">
    <citation type="submission" date="2021-02" db="EMBL/GenBank/DDBJ databases">
        <authorList>
            <person name="Nowell W R."/>
        </authorList>
    </citation>
    <scope>NUCLEOTIDE SEQUENCE</scope>
</reference>
<dbReference type="Proteomes" id="UP000663829">
    <property type="component" value="Unassembled WGS sequence"/>
</dbReference>
<dbReference type="Proteomes" id="UP000677228">
    <property type="component" value="Unassembled WGS sequence"/>
</dbReference>
<protein>
    <submittedName>
        <fullName evidence="1">Uncharacterized protein</fullName>
    </submittedName>
</protein>
<dbReference type="EMBL" id="CAJOBA010029998">
    <property type="protein sequence ID" value="CAF3952639.1"/>
    <property type="molecule type" value="Genomic_DNA"/>
</dbReference>
<keyword evidence="5" id="KW-1185">Reference proteome</keyword>
<evidence type="ECO:0000313" key="1">
    <source>
        <dbReference type="EMBL" id="CAF0818524.1"/>
    </source>
</evidence>
<dbReference type="EMBL" id="CAJNOQ010000592">
    <property type="protein sequence ID" value="CAF0818524.1"/>
    <property type="molecule type" value="Genomic_DNA"/>
</dbReference>
<evidence type="ECO:0000313" key="5">
    <source>
        <dbReference type="Proteomes" id="UP000663829"/>
    </source>
</evidence>
<dbReference type="EMBL" id="CAJNOK010011796">
    <property type="protein sequence ID" value="CAF1148697.1"/>
    <property type="molecule type" value="Genomic_DNA"/>
</dbReference>